<dbReference type="AlphaFoldDB" id="A0A8D9RYP6"/>
<evidence type="ECO:0000313" key="4">
    <source>
        <dbReference type="Proteomes" id="UP000003419"/>
    </source>
</evidence>
<proteinExistence type="inferred from homology"/>
<dbReference type="EMBL" id="ACHG01000110">
    <property type="protein sequence ID" value="EEI65617.1"/>
    <property type="molecule type" value="Genomic_DNA"/>
</dbReference>
<evidence type="ECO:0000259" key="2">
    <source>
        <dbReference type="Pfam" id="PF01051"/>
    </source>
</evidence>
<dbReference type="Proteomes" id="UP000003419">
    <property type="component" value="Unassembled WGS sequence"/>
</dbReference>
<dbReference type="Pfam" id="PF01051">
    <property type="entry name" value="Rep3_N"/>
    <property type="match status" value="1"/>
</dbReference>
<gene>
    <name evidence="3" type="ORF">HMPREF0534_1050</name>
</gene>
<protein>
    <submittedName>
        <fullName evidence="3">Initiator RepB protein</fullName>
    </submittedName>
</protein>
<organism evidence="3 4">
    <name type="scientific">Limosilactobacillus reuteri CF48-3A</name>
    <dbReference type="NCBI Taxonomy" id="525341"/>
    <lineage>
        <taxon>Bacteria</taxon>
        <taxon>Bacillati</taxon>
        <taxon>Bacillota</taxon>
        <taxon>Bacilli</taxon>
        <taxon>Lactobacillales</taxon>
        <taxon>Lactobacillaceae</taxon>
        <taxon>Limosilactobacillus</taxon>
    </lineage>
</organism>
<dbReference type="SUPFAM" id="SSF46785">
    <property type="entry name" value="Winged helix' DNA-binding domain"/>
    <property type="match status" value="2"/>
</dbReference>
<comment type="similarity">
    <text evidence="1">Belongs to the initiator RepB protein family.</text>
</comment>
<feature type="domain" description="Initiator Rep protein WH1" evidence="2">
    <location>
        <begin position="42"/>
        <end position="187"/>
    </location>
</feature>
<evidence type="ECO:0000313" key="3">
    <source>
        <dbReference type="EMBL" id="EEI65617.1"/>
    </source>
</evidence>
<reference evidence="3 4" key="1">
    <citation type="submission" date="2009-01" db="EMBL/GenBank/DDBJ databases">
        <authorList>
            <person name="Qin X."/>
            <person name="Bachman B."/>
            <person name="Battles P."/>
            <person name="Bell A."/>
            <person name="Bess C."/>
            <person name="Bickham C."/>
            <person name="Chaboub L."/>
            <person name="Chen D."/>
            <person name="Coyle M."/>
            <person name="Deiros D.R."/>
            <person name="Dinh H."/>
            <person name="Forbes L."/>
            <person name="Fowler G."/>
            <person name="Francisco L."/>
            <person name="Fu Q."/>
            <person name="Gubbala S."/>
            <person name="Hale W."/>
            <person name="Han Y."/>
            <person name="Hemphill L."/>
            <person name="Highlander S.K."/>
            <person name="Hirani K."/>
            <person name="Hogues M."/>
            <person name="Jackson L."/>
            <person name="Jakkamsetti A."/>
            <person name="Javaid M."/>
            <person name="Jiang H."/>
            <person name="Korchina V."/>
            <person name="Kovar C."/>
            <person name="Lara F."/>
            <person name="Lee S."/>
            <person name="Mata R."/>
            <person name="Mathew T."/>
            <person name="Moen C."/>
            <person name="Morales K."/>
            <person name="Munidasa M."/>
            <person name="Nazareth L."/>
            <person name="Ngo R."/>
            <person name="Nguyen L."/>
            <person name="Okwuonu G."/>
            <person name="Ongeri F."/>
            <person name="Patil S."/>
            <person name="Petrosino J."/>
            <person name="Pham C."/>
            <person name="Pham P."/>
            <person name="Pu L.-L."/>
            <person name="Puazo M."/>
            <person name="Raj R."/>
            <person name="Reid J."/>
            <person name="Rouhana J."/>
            <person name="Saada N."/>
            <person name="Shang Y."/>
            <person name="Simmons D."/>
            <person name="Thornton R."/>
            <person name="Warren J."/>
            <person name="Weissenberger G."/>
            <person name="Zhang J."/>
            <person name="Zhang L."/>
            <person name="Zhou C."/>
            <person name="Zhu D."/>
            <person name="Muzny D."/>
            <person name="Worley K."/>
            <person name="Gibbs R."/>
        </authorList>
    </citation>
    <scope>NUCLEOTIDE SEQUENCE [LARGE SCALE GENOMIC DNA]</scope>
    <source>
        <strain evidence="3 4">CF48-3A</strain>
    </source>
</reference>
<dbReference type="Gene3D" id="1.10.10.10">
    <property type="entry name" value="Winged helix-like DNA-binding domain superfamily/Winged helix DNA-binding domain"/>
    <property type="match status" value="2"/>
</dbReference>
<dbReference type="InterPro" id="IPR000525">
    <property type="entry name" value="Initiator_Rep_WH1"/>
</dbReference>
<sequence>MVEMIFLKYDIFFLGGRIMAVVQNKKMDKTISNLLSRQNYLVTQANDLARSFGNLTTFEHKVLDYCFSFVKAEDTSDHTYTVQMIDIIRHLGLNSSGKNYQRVGEAFRALNTKTAIYLRTYKNGMNGILMTSLFDYIEIVEDGKIEFQFSKKVAPFVFELKQNYYSFKLSELATVRSKYTLTLLKLWNANSMGKLQKATIRGSITEWQSWFLGTDDDGKPRKWSAGRFRQRVLGVSLKELGELYPKTIFYLTTEKKGRKVVGYTLDITPVKTTFQI</sequence>
<accession>A0A8D9RYP6</accession>
<evidence type="ECO:0000256" key="1">
    <source>
        <dbReference type="ARBA" id="ARBA00038283"/>
    </source>
</evidence>
<dbReference type="GO" id="GO:0006270">
    <property type="term" value="P:DNA replication initiation"/>
    <property type="evidence" value="ECO:0007669"/>
    <property type="project" value="InterPro"/>
</dbReference>
<comment type="caution">
    <text evidence="3">The sequence shown here is derived from an EMBL/GenBank/DDBJ whole genome shotgun (WGS) entry which is preliminary data.</text>
</comment>
<dbReference type="GO" id="GO:0003887">
    <property type="term" value="F:DNA-directed DNA polymerase activity"/>
    <property type="evidence" value="ECO:0007669"/>
    <property type="project" value="InterPro"/>
</dbReference>
<name>A0A8D9RYP6_LIMRT</name>
<dbReference type="InterPro" id="IPR036390">
    <property type="entry name" value="WH_DNA-bd_sf"/>
</dbReference>
<dbReference type="InterPro" id="IPR036388">
    <property type="entry name" value="WH-like_DNA-bd_sf"/>
</dbReference>
<dbReference type="Pfam" id="PF21205">
    <property type="entry name" value="Rep3_C"/>
    <property type="match status" value="1"/>
</dbReference>